<name>A0A158I0G3_CABCO</name>
<gene>
    <name evidence="1" type="ORF">AWB70_04018</name>
</gene>
<dbReference type="Proteomes" id="UP000054740">
    <property type="component" value="Unassembled WGS sequence"/>
</dbReference>
<evidence type="ECO:0000313" key="2">
    <source>
        <dbReference type="Proteomes" id="UP000054740"/>
    </source>
</evidence>
<evidence type="ECO:0000313" key="1">
    <source>
        <dbReference type="EMBL" id="SAL50105.1"/>
    </source>
</evidence>
<dbReference type="AlphaFoldDB" id="A0A158I0G3"/>
<protein>
    <submittedName>
        <fullName evidence="1">Uncharacterized protein</fullName>
    </submittedName>
</protein>
<dbReference type="EMBL" id="FCNY02000010">
    <property type="protein sequence ID" value="SAL50105.1"/>
    <property type="molecule type" value="Genomic_DNA"/>
</dbReference>
<sequence length="150" mass="16200">MVFSHRRSTYLRLGALEAYARHKRRVMKIVDSPVLFTVQAADPMILPESLFALKEGDCLSPSDLEPVVPGLADTPSSFGPATAANPLHTLTTLTDGILVVLELAQEAESDCARAEAKLRGTLARFIVTMLWPPGSEVDEAQHASASRPFG</sequence>
<reference evidence="2" key="1">
    <citation type="submission" date="2016-01" db="EMBL/GenBank/DDBJ databases">
        <authorList>
            <person name="Peeters C."/>
        </authorList>
    </citation>
    <scope>NUCLEOTIDE SEQUENCE [LARGE SCALE GENOMIC DNA]</scope>
</reference>
<organism evidence="1 2">
    <name type="scientific">Caballeronia cordobensis</name>
    <name type="common">Burkholderia cordobensis</name>
    <dbReference type="NCBI Taxonomy" id="1353886"/>
    <lineage>
        <taxon>Bacteria</taxon>
        <taxon>Pseudomonadati</taxon>
        <taxon>Pseudomonadota</taxon>
        <taxon>Betaproteobacteria</taxon>
        <taxon>Burkholderiales</taxon>
        <taxon>Burkholderiaceae</taxon>
        <taxon>Caballeronia</taxon>
    </lineage>
</organism>
<keyword evidence="2" id="KW-1185">Reference proteome</keyword>
<accession>A0A158I0G3</accession>
<proteinExistence type="predicted"/>